<sequence length="881" mass="96510">MASILRNFFSSKSSTGTFNPHIKGHPYDSAIALDPPVKGSYPVTGNGPHVLEDIQRSRTQKVSSSARRPSGAAPPPHVPRYRDDTIPRPQTAPNDGGLRNNRRSRSGSLSWVGRTSSGFSSKSPPNVFRSSSRYSRRNDSLRSNIEHPVPPLPSQYDTPTRKPPGPGSEVPVEFTPPPFTQHQRTGSNASHKSHVDLLEAHSSIRPEISKHRAKASGVRNHGEDVADRNISRSKPANPKNAAQLDLDSPQFSYMKTVYAPEKEPAAADVAGASKTRPADPRISSALGHVLGEDGPSDDMRPRSHGQSPSIRSSATLTPAARTYSFPAETTSSFHVVSSATVSEGRALDRDRPSSSAQASPSQDQRSIASIALSPLSHSNTSHSTPKRPIMRETLRKLLHPKHNPRQSLEEPETRTQTFGEKFLREPPPSEATISRPPHVLPRELPQDDTFATPASNSSVDHGVKRKPTLPVGDESSVHSPVSIKSPTSSEHKKSKNGSVSYSTFPNTSNRPGNNNQTDRLDFAARSPSLSKTNNRQGMILENSSVPPNLDGIVDLTNTVDTEVITKTLPAVTHEHVTPVQHEIRQERIFREIHTHEVRHHILPVIDTEILPSKHYIMSPDGKSLIEIPEPQVPAHKLTGRMNGNWSLSRTPLSGTRFDTQDAAYHQSMSPVEHQSAPVIGLARGEPSQDKSRSRANFHTSNPTAKPASSSKNLFTEPILVSKKEYMTPENFPRTEYLWRHPPVFEDALGRTQPIIMGAGFGDPNAPRDQFFEDRIMGVHHERGAVRHQREEDDLMFRDSGYGSQGMLPGLSSMAPISSSLYSNASGSRHSNGHVEKIQAVGRAQTASHAERDARRGHGMNGIGGSHMQEREMIRGMNGLSV</sequence>
<feature type="compositionally biased region" description="Polar residues" evidence="1">
    <location>
        <begin position="113"/>
        <end position="124"/>
    </location>
</feature>
<dbReference type="PANTHER" id="PTHR38703">
    <property type="entry name" value="CHROMOSOME 8, WHOLE GENOME SHOTGUN SEQUENCE"/>
    <property type="match status" value="1"/>
</dbReference>
<protein>
    <submittedName>
        <fullName evidence="2">Uncharacterized protein</fullName>
    </submittedName>
</protein>
<proteinExistence type="predicted"/>
<feature type="region of interest" description="Disordered" evidence="1">
    <location>
        <begin position="268"/>
        <end position="317"/>
    </location>
</feature>
<dbReference type="AlphaFoldDB" id="A0A1E1LMG3"/>
<feature type="compositionally biased region" description="Polar residues" evidence="1">
    <location>
        <begin position="304"/>
        <end position="316"/>
    </location>
</feature>
<feature type="compositionally biased region" description="Low complexity" evidence="1">
    <location>
        <begin position="353"/>
        <end position="365"/>
    </location>
</feature>
<feature type="region of interest" description="Disordered" evidence="1">
    <location>
        <begin position="682"/>
        <end position="710"/>
    </location>
</feature>
<reference evidence="3" key="1">
    <citation type="submission" date="2016-03" db="EMBL/GenBank/DDBJ databases">
        <authorList>
            <person name="Guldener U."/>
        </authorList>
    </citation>
    <scope>NUCLEOTIDE SEQUENCE [LARGE SCALE GENOMIC DNA]</scope>
    <source>
        <strain evidence="3">04CH-RAC-A.6.1</strain>
    </source>
</reference>
<feature type="compositionally biased region" description="Polar residues" evidence="1">
    <location>
        <begin position="180"/>
        <end position="190"/>
    </location>
</feature>
<dbReference type="Proteomes" id="UP000178912">
    <property type="component" value="Unassembled WGS sequence"/>
</dbReference>
<organism evidence="2 3">
    <name type="scientific">Rhynchosporium agropyri</name>
    <dbReference type="NCBI Taxonomy" id="914238"/>
    <lineage>
        <taxon>Eukaryota</taxon>
        <taxon>Fungi</taxon>
        <taxon>Dikarya</taxon>
        <taxon>Ascomycota</taxon>
        <taxon>Pezizomycotina</taxon>
        <taxon>Leotiomycetes</taxon>
        <taxon>Helotiales</taxon>
        <taxon>Ploettnerulaceae</taxon>
        <taxon>Rhynchosporium</taxon>
    </lineage>
</organism>
<gene>
    <name evidence="2" type="ORF">RAG0_15778</name>
</gene>
<feature type="region of interest" description="Disordered" evidence="1">
    <location>
        <begin position="399"/>
        <end position="520"/>
    </location>
</feature>
<evidence type="ECO:0000256" key="1">
    <source>
        <dbReference type="SAM" id="MobiDB-lite"/>
    </source>
</evidence>
<dbReference type="EMBL" id="FJUX01000145">
    <property type="protein sequence ID" value="CZT11698.1"/>
    <property type="molecule type" value="Genomic_DNA"/>
</dbReference>
<feature type="region of interest" description="Disordered" evidence="1">
    <location>
        <begin position="56"/>
        <end position="243"/>
    </location>
</feature>
<feature type="compositionally biased region" description="Basic and acidic residues" evidence="1">
    <location>
        <begin position="220"/>
        <end position="230"/>
    </location>
</feature>
<name>A0A1E1LMG3_9HELO</name>
<evidence type="ECO:0000313" key="2">
    <source>
        <dbReference type="EMBL" id="CZT11698.1"/>
    </source>
</evidence>
<feature type="compositionally biased region" description="Polar residues" evidence="1">
    <location>
        <begin position="496"/>
        <end position="517"/>
    </location>
</feature>
<feature type="region of interest" description="Disordered" evidence="1">
    <location>
        <begin position="343"/>
        <end position="365"/>
    </location>
</feature>
<keyword evidence="3" id="KW-1185">Reference proteome</keyword>
<dbReference type="OrthoDB" id="5325276at2759"/>
<dbReference type="PANTHER" id="PTHR38703:SF1">
    <property type="entry name" value="ALLERGEN"/>
    <property type="match status" value="1"/>
</dbReference>
<feature type="compositionally biased region" description="Polar residues" evidence="1">
    <location>
        <begin position="477"/>
        <end position="488"/>
    </location>
</feature>
<feature type="region of interest" description="Disordered" evidence="1">
    <location>
        <begin position="846"/>
        <end position="865"/>
    </location>
</feature>
<evidence type="ECO:0000313" key="3">
    <source>
        <dbReference type="Proteomes" id="UP000178912"/>
    </source>
</evidence>
<feature type="compositionally biased region" description="Polar residues" evidence="1">
    <location>
        <begin position="694"/>
        <end position="710"/>
    </location>
</feature>
<feature type="compositionally biased region" description="Basic and acidic residues" evidence="1">
    <location>
        <begin position="193"/>
        <end position="210"/>
    </location>
</feature>
<accession>A0A1E1LMG3</accession>